<dbReference type="InterPro" id="IPR013587">
    <property type="entry name" value="Nitrate/nitrite_sensing"/>
</dbReference>
<evidence type="ECO:0000256" key="1">
    <source>
        <dbReference type="ARBA" id="ARBA00012528"/>
    </source>
</evidence>
<feature type="transmembrane region" description="Helical" evidence="3">
    <location>
        <begin position="7"/>
        <end position="26"/>
    </location>
</feature>
<dbReference type="AlphaFoldDB" id="E6W2H4"/>
<feature type="domain" description="HAMP" evidence="4">
    <location>
        <begin position="304"/>
        <end position="357"/>
    </location>
</feature>
<sequence length="533" mass="59607">MSLRQKILLLSFMAITGMFLTIWLQYGNFIIQTRAVERVSANVQTVSALSGAVHELQKERGQAVTGQYQNLDRQFRHTDAALDTLEKTPVPLPGFRERLDAVRHSTLQQSAGFADIRLEYTQLLRQLLDAMDTLTHEPRLTIAASDIDAHRHLIEAKEYLGQIRATLGQILESEQPEPVALRTLFSLKGLYDEQVRRLRGKASAELSHAFEDKCRDQANERMFQALEHIMAHGVVPTSLTTMGWWTTSSMVINNMKSLEELSLEIIRQHTHEELSQLQSSMHVGMAVVSVAALAVLFLTISATTSLLRALSAVLSSIDRIVRNQDFSSRIPTRGPNEITHIATTFNTLLSLAEALIQEKETLAITDPLTGISNRLQFTRVLDDEAARKRRNSTPMALIMFDIDHFKRVNDTWGHNTGDAVLKEIARIVSAGIRASDVFARWGGEEFVLLLRDNDCKAARIVAEKLRQQIEWHPFPIIGNLTCSFGVTAWQPDDDEAGFLARADKALYASKAAGRNQVSCEKHGRLDCSSDGLC</sequence>
<evidence type="ECO:0000313" key="6">
    <source>
        <dbReference type="EMBL" id="ADU66724.1"/>
    </source>
</evidence>
<proteinExistence type="predicted"/>
<dbReference type="Proteomes" id="UP000002572">
    <property type="component" value="Chromosome"/>
</dbReference>
<gene>
    <name evidence="6" type="ordered locus">Selin_2004</name>
</gene>
<feature type="domain" description="GGDEF" evidence="5">
    <location>
        <begin position="393"/>
        <end position="522"/>
    </location>
</feature>
<dbReference type="Gene3D" id="3.30.70.270">
    <property type="match status" value="1"/>
</dbReference>
<dbReference type="NCBIfam" id="TIGR00254">
    <property type="entry name" value="GGDEF"/>
    <property type="match status" value="1"/>
</dbReference>
<dbReference type="CDD" id="cd06225">
    <property type="entry name" value="HAMP"/>
    <property type="match status" value="1"/>
</dbReference>
<dbReference type="GO" id="GO:0016020">
    <property type="term" value="C:membrane"/>
    <property type="evidence" value="ECO:0007669"/>
    <property type="project" value="InterPro"/>
</dbReference>
<dbReference type="HOGENOM" id="CLU_524520_0_0_0"/>
<dbReference type="STRING" id="653733.Selin_2004"/>
<dbReference type="EC" id="2.7.7.65" evidence="1"/>
<dbReference type="InterPro" id="IPR050469">
    <property type="entry name" value="Diguanylate_Cyclase"/>
</dbReference>
<dbReference type="CDD" id="cd01949">
    <property type="entry name" value="GGDEF"/>
    <property type="match status" value="1"/>
</dbReference>
<evidence type="ECO:0000313" key="7">
    <source>
        <dbReference type="Proteomes" id="UP000002572"/>
    </source>
</evidence>
<dbReference type="eggNOG" id="COG3706">
    <property type="taxonomic scope" value="Bacteria"/>
</dbReference>
<dbReference type="FunFam" id="3.30.70.270:FF:000001">
    <property type="entry name" value="Diguanylate cyclase domain protein"/>
    <property type="match status" value="1"/>
</dbReference>
<protein>
    <recommendedName>
        <fullName evidence="1">diguanylate cyclase</fullName>
        <ecNumber evidence="1">2.7.7.65</ecNumber>
    </recommendedName>
</protein>
<dbReference type="InterPro" id="IPR029787">
    <property type="entry name" value="Nucleotide_cyclase"/>
</dbReference>
<dbReference type="Gene3D" id="6.10.340.10">
    <property type="match status" value="1"/>
</dbReference>
<organism evidence="6 7">
    <name type="scientific">Desulfurispirillum indicum (strain ATCC BAA-1389 / DSM 22839 / S5)</name>
    <dbReference type="NCBI Taxonomy" id="653733"/>
    <lineage>
        <taxon>Bacteria</taxon>
        <taxon>Pseudomonadati</taxon>
        <taxon>Chrysiogenota</taxon>
        <taxon>Chrysiogenia</taxon>
        <taxon>Chrysiogenales</taxon>
        <taxon>Chrysiogenaceae</taxon>
        <taxon>Desulfurispirillum</taxon>
    </lineage>
</organism>
<dbReference type="RefSeq" id="WP_013506604.1">
    <property type="nucleotide sequence ID" value="NC_014836.1"/>
</dbReference>
<dbReference type="InterPro" id="IPR043128">
    <property type="entry name" value="Rev_trsase/Diguanyl_cyclase"/>
</dbReference>
<dbReference type="PROSITE" id="PS50885">
    <property type="entry name" value="HAMP"/>
    <property type="match status" value="1"/>
</dbReference>
<dbReference type="Pfam" id="PF00672">
    <property type="entry name" value="HAMP"/>
    <property type="match status" value="1"/>
</dbReference>
<comment type="catalytic activity">
    <reaction evidence="2">
        <text>2 GTP = 3',3'-c-di-GMP + 2 diphosphate</text>
        <dbReference type="Rhea" id="RHEA:24898"/>
        <dbReference type="ChEBI" id="CHEBI:33019"/>
        <dbReference type="ChEBI" id="CHEBI:37565"/>
        <dbReference type="ChEBI" id="CHEBI:58805"/>
        <dbReference type="EC" id="2.7.7.65"/>
    </reaction>
</comment>
<dbReference type="SMART" id="SM00267">
    <property type="entry name" value="GGDEF"/>
    <property type="match status" value="1"/>
</dbReference>
<evidence type="ECO:0000259" key="4">
    <source>
        <dbReference type="PROSITE" id="PS50885"/>
    </source>
</evidence>
<dbReference type="Pfam" id="PF00990">
    <property type="entry name" value="GGDEF"/>
    <property type="match status" value="1"/>
</dbReference>
<keyword evidence="3" id="KW-1133">Transmembrane helix</keyword>
<dbReference type="OrthoDB" id="9783076at2"/>
<dbReference type="EMBL" id="CP002432">
    <property type="protein sequence ID" value="ADU66724.1"/>
    <property type="molecule type" value="Genomic_DNA"/>
</dbReference>
<dbReference type="Pfam" id="PF08376">
    <property type="entry name" value="NIT"/>
    <property type="match status" value="1"/>
</dbReference>
<dbReference type="InterPro" id="IPR000160">
    <property type="entry name" value="GGDEF_dom"/>
</dbReference>
<accession>E6W2H4</accession>
<keyword evidence="3" id="KW-0472">Membrane</keyword>
<evidence type="ECO:0000259" key="5">
    <source>
        <dbReference type="PROSITE" id="PS50887"/>
    </source>
</evidence>
<keyword evidence="7" id="KW-1185">Reference proteome</keyword>
<dbReference type="InParanoid" id="E6W2H4"/>
<dbReference type="GO" id="GO:0052621">
    <property type="term" value="F:diguanylate cyclase activity"/>
    <property type="evidence" value="ECO:0007669"/>
    <property type="project" value="UniProtKB-EC"/>
</dbReference>
<dbReference type="PROSITE" id="PS50887">
    <property type="entry name" value="GGDEF"/>
    <property type="match status" value="1"/>
</dbReference>
<dbReference type="KEGG" id="din:Selin_2004"/>
<evidence type="ECO:0000256" key="3">
    <source>
        <dbReference type="SAM" id="Phobius"/>
    </source>
</evidence>
<dbReference type="GO" id="GO:0007165">
    <property type="term" value="P:signal transduction"/>
    <property type="evidence" value="ECO:0007669"/>
    <property type="project" value="InterPro"/>
</dbReference>
<dbReference type="InterPro" id="IPR003660">
    <property type="entry name" value="HAMP_dom"/>
</dbReference>
<dbReference type="SUPFAM" id="SSF55073">
    <property type="entry name" value="Nucleotide cyclase"/>
    <property type="match status" value="1"/>
</dbReference>
<evidence type="ECO:0000256" key="2">
    <source>
        <dbReference type="ARBA" id="ARBA00034247"/>
    </source>
</evidence>
<keyword evidence="3" id="KW-0812">Transmembrane</keyword>
<name>E6W2H4_DESIS</name>
<dbReference type="PANTHER" id="PTHR45138:SF9">
    <property type="entry name" value="DIGUANYLATE CYCLASE DGCM-RELATED"/>
    <property type="match status" value="1"/>
</dbReference>
<dbReference type="PANTHER" id="PTHR45138">
    <property type="entry name" value="REGULATORY COMPONENTS OF SENSORY TRANSDUCTION SYSTEM"/>
    <property type="match status" value="1"/>
</dbReference>
<reference evidence="6 7" key="1">
    <citation type="submission" date="2010-12" db="EMBL/GenBank/DDBJ databases">
        <title>Complete sequence of Desulfurispirillum indicum S5.</title>
        <authorList>
            <consortium name="US DOE Joint Genome Institute"/>
            <person name="Lucas S."/>
            <person name="Copeland A."/>
            <person name="Lapidus A."/>
            <person name="Cheng J.-F."/>
            <person name="Goodwin L."/>
            <person name="Pitluck S."/>
            <person name="Chertkov O."/>
            <person name="Held B."/>
            <person name="Detter J.C."/>
            <person name="Han C."/>
            <person name="Tapia R."/>
            <person name="Land M."/>
            <person name="Hauser L."/>
            <person name="Kyrpides N."/>
            <person name="Ivanova N."/>
            <person name="Mikhailova N."/>
            <person name="Haggblom M."/>
            <person name="Rauschenbach I."/>
            <person name="Bini E."/>
            <person name="Woyke T."/>
        </authorList>
    </citation>
    <scope>NUCLEOTIDE SEQUENCE [LARGE SCALE GENOMIC DNA]</scope>
    <source>
        <strain evidence="7">ATCC BAA-1389 / DSM 22839 / S5</strain>
    </source>
</reference>